<feature type="region of interest" description="Disordered" evidence="1">
    <location>
        <begin position="1"/>
        <end position="46"/>
    </location>
</feature>
<accession>A0A183B8H3</accession>
<organism evidence="2">
    <name type="scientific">Echinostoma caproni</name>
    <dbReference type="NCBI Taxonomy" id="27848"/>
    <lineage>
        <taxon>Eukaryota</taxon>
        <taxon>Metazoa</taxon>
        <taxon>Spiralia</taxon>
        <taxon>Lophotrochozoa</taxon>
        <taxon>Platyhelminthes</taxon>
        <taxon>Trematoda</taxon>
        <taxon>Digenea</taxon>
        <taxon>Plagiorchiida</taxon>
        <taxon>Echinostomata</taxon>
        <taxon>Echinostomatoidea</taxon>
        <taxon>Echinostomatidae</taxon>
        <taxon>Echinostoma</taxon>
    </lineage>
</organism>
<protein>
    <submittedName>
        <fullName evidence="2">DPPIV_N domain-containing protein</fullName>
    </submittedName>
</protein>
<evidence type="ECO:0000256" key="1">
    <source>
        <dbReference type="SAM" id="MobiDB-lite"/>
    </source>
</evidence>
<sequence>LNVSTSPTSAAETGIDGSDGSSLVASPDGTADDYSRSTPLTNGTASHLYSPEAWLDSAGKLTASPAQSPARLYWCELRDRHLWVYSAAGMDLRRTDNLTKISELDITVRVKSAQLD</sequence>
<name>A0A183B8H3_9TREM</name>
<dbReference type="AlphaFoldDB" id="A0A183B8H3"/>
<feature type="compositionally biased region" description="Polar residues" evidence="1">
    <location>
        <begin position="1"/>
        <end position="11"/>
    </location>
</feature>
<proteinExistence type="predicted"/>
<feature type="compositionally biased region" description="Polar residues" evidence="1">
    <location>
        <begin position="36"/>
        <end position="46"/>
    </location>
</feature>
<evidence type="ECO:0000313" key="2">
    <source>
        <dbReference type="WBParaSite" id="ECPE_0001554801-mRNA-1"/>
    </source>
</evidence>
<dbReference type="WBParaSite" id="ECPE_0001554801-mRNA-1">
    <property type="protein sequence ID" value="ECPE_0001554801-mRNA-1"/>
    <property type="gene ID" value="ECPE_0001554801"/>
</dbReference>
<reference evidence="2" key="1">
    <citation type="submission" date="2016-06" db="UniProtKB">
        <authorList>
            <consortium name="WormBaseParasite"/>
        </authorList>
    </citation>
    <scope>IDENTIFICATION</scope>
</reference>